<keyword evidence="1" id="KW-0472">Membrane</keyword>
<name>A0ABX0UV06_9BACT</name>
<dbReference type="Proteomes" id="UP001179181">
    <property type="component" value="Unassembled WGS sequence"/>
</dbReference>
<protein>
    <recommendedName>
        <fullName evidence="4">Peptidase MA-like domain-containing protein</fullName>
    </recommendedName>
</protein>
<sequence length="291" mass="33321">MKNPPPIKKLILRSGKLLLIGVSVLAASLFILYPQIFYCELIRFSGFNSENDSVYFSPEINKKHYKSLKNIILLSEARIDSFYSGRMSRPVIILCNNPQEYERYCSSTEGAGCSLGTPWRDSFVILNSQGINADVISHEMSHAELLAQLGWWKTTMQIPQWFNEGIALMLDRRFVANPDPAERYLEYMDEWQYYTRGGQEILELDNIASIKGFFNGSPQDVMLAYMSSGMEVSYWLTLSGNAGLRNLIRRMDAGNSFEKSYKNAEIKTRISYYRKLPSNPLRLPDSAKILQ</sequence>
<proteinExistence type="predicted"/>
<keyword evidence="1" id="KW-0812">Transmembrane</keyword>
<comment type="caution">
    <text evidence="2">The sequence shown here is derived from an EMBL/GenBank/DDBJ whole genome shotgun (WGS) entry which is preliminary data.</text>
</comment>
<organism evidence="2 3">
    <name type="scientific">Dyadobacter arcticus</name>
    <dbReference type="NCBI Taxonomy" id="1078754"/>
    <lineage>
        <taxon>Bacteria</taxon>
        <taxon>Pseudomonadati</taxon>
        <taxon>Bacteroidota</taxon>
        <taxon>Cytophagia</taxon>
        <taxon>Cytophagales</taxon>
        <taxon>Spirosomataceae</taxon>
        <taxon>Dyadobacter</taxon>
    </lineage>
</organism>
<evidence type="ECO:0000256" key="1">
    <source>
        <dbReference type="SAM" id="Phobius"/>
    </source>
</evidence>
<keyword evidence="3" id="KW-1185">Reference proteome</keyword>
<accession>A0ABX0UV06</accession>
<evidence type="ECO:0000313" key="2">
    <source>
        <dbReference type="EMBL" id="NIJ55719.1"/>
    </source>
</evidence>
<keyword evidence="1" id="KW-1133">Transmembrane helix</keyword>
<evidence type="ECO:0000313" key="3">
    <source>
        <dbReference type="Proteomes" id="UP001179181"/>
    </source>
</evidence>
<gene>
    <name evidence="2" type="ORF">FHS68_004912</name>
</gene>
<dbReference type="RefSeq" id="WP_208408426.1">
    <property type="nucleotide sequence ID" value="NZ_JAASQJ010000006.1"/>
</dbReference>
<evidence type="ECO:0008006" key="4">
    <source>
        <dbReference type="Google" id="ProtNLM"/>
    </source>
</evidence>
<feature type="transmembrane region" description="Helical" evidence="1">
    <location>
        <begin position="17"/>
        <end position="38"/>
    </location>
</feature>
<dbReference type="EMBL" id="JAASQJ010000006">
    <property type="protein sequence ID" value="NIJ55719.1"/>
    <property type="molecule type" value="Genomic_DNA"/>
</dbReference>
<reference evidence="2 3" key="1">
    <citation type="submission" date="2020-03" db="EMBL/GenBank/DDBJ databases">
        <title>Genomic Encyclopedia of Type Strains, Phase IV (KMG-IV): sequencing the most valuable type-strain genomes for metagenomic binning, comparative biology and taxonomic classification.</title>
        <authorList>
            <person name="Goeker M."/>
        </authorList>
    </citation>
    <scope>NUCLEOTIDE SEQUENCE [LARGE SCALE GENOMIC DNA]</scope>
    <source>
        <strain evidence="2 3">DSM 102865</strain>
    </source>
</reference>